<gene>
    <name evidence="3" type="ORF">K490DRAFT_53362</name>
</gene>
<feature type="region of interest" description="Disordered" evidence="1">
    <location>
        <begin position="232"/>
        <end position="276"/>
    </location>
</feature>
<keyword evidence="4" id="KW-1185">Reference proteome</keyword>
<dbReference type="OrthoDB" id="194443at2759"/>
<dbReference type="EMBL" id="ML978711">
    <property type="protein sequence ID" value="KAF2092218.1"/>
    <property type="molecule type" value="Genomic_DNA"/>
</dbReference>
<sequence length="276" mass="31619">MAESPSEKAVTAVAAIYSEDGTKKRKRDIPPPLPECDEFIDINKKRVIPDLKQLGDPDIIIEVGIRATPFYLERELLTVWSYYFRKCLDGAFGQDGSEPLHLPDIDVESFQLFVNWLYGRGKFMDTGTAGDYSQNRIDFDCYADMYTLADYLDIPHMRVDILTKLREHYRDQALPSPEEVQDAVQIFGSLPGSSPLCRLFTYIAHGLYIDSFESESDVFRRGDVWNHEYAGYEDTEYGDTESGTEDSEPDFHQAYEDDMVKIGEEGRTAKRPRTDE</sequence>
<feature type="domain" description="BTB" evidence="2">
    <location>
        <begin position="57"/>
        <end position="118"/>
    </location>
</feature>
<name>A0A9P4M092_9PEZI</name>
<dbReference type="SUPFAM" id="SSF54695">
    <property type="entry name" value="POZ domain"/>
    <property type="match status" value="1"/>
</dbReference>
<organism evidence="3 4">
    <name type="scientific">Saccharata proteae CBS 121410</name>
    <dbReference type="NCBI Taxonomy" id="1314787"/>
    <lineage>
        <taxon>Eukaryota</taxon>
        <taxon>Fungi</taxon>
        <taxon>Dikarya</taxon>
        <taxon>Ascomycota</taxon>
        <taxon>Pezizomycotina</taxon>
        <taxon>Dothideomycetes</taxon>
        <taxon>Dothideomycetes incertae sedis</taxon>
        <taxon>Botryosphaeriales</taxon>
        <taxon>Saccharataceae</taxon>
        <taxon>Saccharata</taxon>
    </lineage>
</organism>
<evidence type="ECO:0000313" key="3">
    <source>
        <dbReference type="EMBL" id="KAF2092218.1"/>
    </source>
</evidence>
<feature type="compositionally biased region" description="Acidic residues" evidence="1">
    <location>
        <begin position="232"/>
        <end position="248"/>
    </location>
</feature>
<dbReference type="PANTHER" id="PTHR47843:SF2">
    <property type="entry name" value="BTB DOMAIN-CONTAINING PROTEIN"/>
    <property type="match status" value="1"/>
</dbReference>
<dbReference type="PROSITE" id="PS50097">
    <property type="entry name" value="BTB"/>
    <property type="match status" value="1"/>
</dbReference>
<evidence type="ECO:0000313" key="4">
    <source>
        <dbReference type="Proteomes" id="UP000799776"/>
    </source>
</evidence>
<feature type="compositionally biased region" description="Basic and acidic residues" evidence="1">
    <location>
        <begin position="249"/>
        <end position="276"/>
    </location>
</feature>
<dbReference type="InterPro" id="IPR011333">
    <property type="entry name" value="SKP1/BTB/POZ_sf"/>
</dbReference>
<evidence type="ECO:0000259" key="2">
    <source>
        <dbReference type="PROSITE" id="PS50097"/>
    </source>
</evidence>
<dbReference type="Pfam" id="PF00651">
    <property type="entry name" value="BTB"/>
    <property type="match status" value="1"/>
</dbReference>
<dbReference type="SMART" id="SM00225">
    <property type="entry name" value="BTB"/>
    <property type="match status" value="1"/>
</dbReference>
<dbReference type="InterPro" id="IPR000210">
    <property type="entry name" value="BTB/POZ_dom"/>
</dbReference>
<evidence type="ECO:0000256" key="1">
    <source>
        <dbReference type="SAM" id="MobiDB-lite"/>
    </source>
</evidence>
<dbReference type="PANTHER" id="PTHR47843">
    <property type="entry name" value="BTB DOMAIN-CONTAINING PROTEIN-RELATED"/>
    <property type="match status" value="1"/>
</dbReference>
<proteinExistence type="predicted"/>
<accession>A0A9P4M092</accession>
<comment type="caution">
    <text evidence="3">The sequence shown here is derived from an EMBL/GenBank/DDBJ whole genome shotgun (WGS) entry which is preliminary data.</text>
</comment>
<dbReference type="AlphaFoldDB" id="A0A9P4M092"/>
<protein>
    <recommendedName>
        <fullName evidence="2">BTB domain-containing protein</fullName>
    </recommendedName>
</protein>
<dbReference type="CDD" id="cd18186">
    <property type="entry name" value="BTB_POZ_ZBTB_KLHL-like"/>
    <property type="match status" value="1"/>
</dbReference>
<reference evidence="3" key="1">
    <citation type="journal article" date="2020" name="Stud. Mycol.">
        <title>101 Dothideomycetes genomes: a test case for predicting lifestyles and emergence of pathogens.</title>
        <authorList>
            <person name="Haridas S."/>
            <person name="Albert R."/>
            <person name="Binder M."/>
            <person name="Bloem J."/>
            <person name="Labutti K."/>
            <person name="Salamov A."/>
            <person name="Andreopoulos B."/>
            <person name="Baker S."/>
            <person name="Barry K."/>
            <person name="Bills G."/>
            <person name="Bluhm B."/>
            <person name="Cannon C."/>
            <person name="Castanera R."/>
            <person name="Culley D."/>
            <person name="Daum C."/>
            <person name="Ezra D."/>
            <person name="Gonzalez J."/>
            <person name="Henrissat B."/>
            <person name="Kuo A."/>
            <person name="Liang C."/>
            <person name="Lipzen A."/>
            <person name="Lutzoni F."/>
            <person name="Magnuson J."/>
            <person name="Mondo S."/>
            <person name="Nolan M."/>
            <person name="Ohm R."/>
            <person name="Pangilinan J."/>
            <person name="Park H.-J."/>
            <person name="Ramirez L."/>
            <person name="Alfaro M."/>
            <person name="Sun H."/>
            <person name="Tritt A."/>
            <person name="Yoshinaga Y."/>
            <person name="Zwiers L.-H."/>
            <person name="Turgeon B."/>
            <person name="Goodwin S."/>
            <person name="Spatafora J."/>
            <person name="Crous P."/>
            <person name="Grigoriev I."/>
        </authorList>
    </citation>
    <scope>NUCLEOTIDE SEQUENCE</scope>
    <source>
        <strain evidence="3">CBS 121410</strain>
    </source>
</reference>
<dbReference type="Gene3D" id="3.30.710.10">
    <property type="entry name" value="Potassium Channel Kv1.1, Chain A"/>
    <property type="match status" value="1"/>
</dbReference>
<dbReference type="Proteomes" id="UP000799776">
    <property type="component" value="Unassembled WGS sequence"/>
</dbReference>